<dbReference type="Gene3D" id="3.40.50.300">
    <property type="entry name" value="P-loop containing nucleotide triphosphate hydrolases"/>
    <property type="match status" value="1"/>
</dbReference>
<protein>
    <recommendedName>
        <fullName evidence="2">DEAD/DEAH-box helicase domain-containing protein</fullName>
    </recommendedName>
</protein>
<dbReference type="GO" id="GO:0003676">
    <property type="term" value="F:nucleic acid binding"/>
    <property type="evidence" value="ECO:0007669"/>
    <property type="project" value="InterPro"/>
</dbReference>
<dbReference type="InterPro" id="IPR027417">
    <property type="entry name" value="P-loop_NTPase"/>
</dbReference>
<name>A0AAN8A5B3_9PEZI</name>
<dbReference type="GO" id="GO:0005524">
    <property type="term" value="F:ATP binding"/>
    <property type="evidence" value="ECO:0007669"/>
    <property type="project" value="InterPro"/>
</dbReference>
<dbReference type="Pfam" id="PF00270">
    <property type="entry name" value="DEAD"/>
    <property type="match status" value="1"/>
</dbReference>
<feature type="domain" description="DEAD/DEAH-box helicase" evidence="2">
    <location>
        <begin position="510"/>
        <end position="558"/>
    </location>
</feature>
<dbReference type="EMBL" id="JAVRQU010000002">
    <property type="protein sequence ID" value="KAK5706931.1"/>
    <property type="molecule type" value="Genomic_DNA"/>
</dbReference>
<evidence type="ECO:0000313" key="4">
    <source>
        <dbReference type="Proteomes" id="UP001310594"/>
    </source>
</evidence>
<dbReference type="InterPro" id="IPR011545">
    <property type="entry name" value="DEAD/DEAH_box_helicase_dom"/>
</dbReference>
<reference evidence="3" key="1">
    <citation type="submission" date="2023-08" db="EMBL/GenBank/DDBJ databases">
        <title>Black Yeasts Isolated from many extreme environments.</title>
        <authorList>
            <person name="Coleine C."/>
            <person name="Stajich J.E."/>
            <person name="Selbmann L."/>
        </authorList>
    </citation>
    <scope>NUCLEOTIDE SEQUENCE</scope>
    <source>
        <strain evidence="3">CCFEE 5810</strain>
    </source>
</reference>
<feature type="region of interest" description="Disordered" evidence="1">
    <location>
        <begin position="283"/>
        <end position="322"/>
    </location>
</feature>
<dbReference type="Proteomes" id="UP001310594">
    <property type="component" value="Unassembled WGS sequence"/>
</dbReference>
<dbReference type="SUPFAM" id="SSF52540">
    <property type="entry name" value="P-loop containing nucleoside triphosphate hydrolases"/>
    <property type="match status" value="1"/>
</dbReference>
<feature type="compositionally biased region" description="Acidic residues" evidence="1">
    <location>
        <begin position="283"/>
        <end position="310"/>
    </location>
</feature>
<evidence type="ECO:0000259" key="2">
    <source>
        <dbReference type="Pfam" id="PF00270"/>
    </source>
</evidence>
<gene>
    <name evidence="3" type="ORF">LTR97_001923</name>
</gene>
<evidence type="ECO:0000256" key="1">
    <source>
        <dbReference type="SAM" id="MobiDB-lite"/>
    </source>
</evidence>
<organism evidence="3 4">
    <name type="scientific">Elasticomyces elasticus</name>
    <dbReference type="NCBI Taxonomy" id="574655"/>
    <lineage>
        <taxon>Eukaryota</taxon>
        <taxon>Fungi</taxon>
        <taxon>Dikarya</taxon>
        <taxon>Ascomycota</taxon>
        <taxon>Pezizomycotina</taxon>
        <taxon>Dothideomycetes</taxon>
        <taxon>Dothideomycetidae</taxon>
        <taxon>Mycosphaerellales</taxon>
        <taxon>Teratosphaeriaceae</taxon>
        <taxon>Elasticomyces</taxon>
    </lineage>
</organism>
<sequence length="563" mass="64081">MRAIVVHRASLSRQQAVQRAIDDGDGEEEAQANAPSVGERLLIDNVSFSIDDIRSVVHGLVETVQQALARNLLMIEPAGHDWKPASLPAFSMEKLFNNAAELSAGWSFLRDARTEWVVDGERWMRSRLFHDAAIQKRFVKRSGKEVSSHKDVKWNEAGIERYFRAVQRWKEQLIVLVYLSAGAPARATEFLSVQHQNGAEARAQRGIFIENQMMAIVTTYHKGYSASGKFKTVHRFVLDEVAEVVVYFLWLVQPFIEHLQSVSGQHTDAPTSFLWEPEAEEGWEAGEDEEMDEELQGEEPSVDEGDEEGFEPPRPEAVSTNVDGFWDTNRMRRVMQRETEKRIGIKIGVALWRQAYPAIQRQYSVDANVRGTIDQLYEQVIGPKSGTQSIEEVRAKQAGHGLHIEEMIYGLLLNESPFTTTHEREQFRQVSMNWHRMLHFRSAWRDDGRMPKQVKQQVEAAREEARRWRYKQMRSVDIDVQLKRVAQNEQAEFRGVQRKGLRAVVGCMPRVTIVMRTGGGKSLFFMIPAAGSKDGVTIVVVPVVSLRQDLVDRCERVGLSVAA</sequence>
<accession>A0AAN8A5B3</accession>
<dbReference type="AlphaFoldDB" id="A0AAN8A5B3"/>
<comment type="caution">
    <text evidence="3">The sequence shown here is derived from an EMBL/GenBank/DDBJ whole genome shotgun (WGS) entry which is preliminary data.</text>
</comment>
<evidence type="ECO:0000313" key="3">
    <source>
        <dbReference type="EMBL" id="KAK5706931.1"/>
    </source>
</evidence>
<proteinExistence type="predicted"/>